<name>A0ABX5YLU4_9PLAN</name>
<dbReference type="EMBL" id="CP042910">
    <property type="protein sequence ID" value="QEG16595.1"/>
    <property type="molecule type" value="Genomic_DNA"/>
</dbReference>
<sequence length="58" mass="6870">MQILIRLKLTISRISNNCQRFLLMQIELDHFFLSDNGLLEIDIDSYQESISKFILPIE</sequence>
<gene>
    <name evidence="1" type="ORF">GmarT_24610</name>
</gene>
<evidence type="ECO:0000313" key="2">
    <source>
        <dbReference type="Proteomes" id="UP000322887"/>
    </source>
</evidence>
<protein>
    <submittedName>
        <fullName evidence="1">Uncharacterized protein</fullName>
    </submittedName>
</protein>
<evidence type="ECO:0000313" key="1">
    <source>
        <dbReference type="EMBL" id="QEG16595.1"/>
    </source>
</evidence>
<accession>A0ABX5YLU4</accession>
<keyword evidence="2" id="KW-1185">Reference proteome</keyword>
<dbReference type="Proteomes" id="UP000322887">
    <property type="component" value="Chromosome"/>
</dbReference>
<organism evidence="1 2">
    <name type="scientific">Gimesia maris</name>
    <dbReference type="NCBI Taxonomy" id="122"/>
    <lineage>
        <taxon>Bacteria</taxon>
        <taxon>Pseudomonadati</taxon>
        <taxon>Planctomycetota</taxon>
        <taxon>Planctomycetia</taxon>
        <taxon>Planctomycetales</taxon>
        <taxon>Planctomycetaceae</taxon>
        <taxon>Gimesia</taxon>
    </lineage>
</organism>
<proteinExistence type="predicted"/>
<reference evidence="1 2" key="1">
    <citation type="submission" date="2019-08" db="EMBL/GenBank/DDBJ databases">
        <title>Deep-cultivation of Planctomycetes and their phenomic and genomic characterization uncovers novel biology.</title>
        <authorList>
            <person name="Wiegand S."/>
            <person name="Jogler M."/>
            <person name="Boedeker C."/>
            <person name="Pinto D."/>
            <person name="Vollmers J."/>
            <person name="Rivas-Marin E."/>
            <person name="Kohn T."/>
            <person name="Peeters S.H."/>
            <person name="Heuer A."/>
            <person name="Rast P."/>
            <person name="Oberbeckmann S."/>
            <person name="Bunk B."/>
            <person name="Jeske O."/>
            <person name="Meyerdierks A."/>
            <person name="Storesund J.E."/>
            <person name="Kallscheuer N."/>
            <person name="Luecker S."/>
            <person name="Lage O.M."/>
            <person name="Pohl T."/>
            <person name="Merkel B.J."/>
            <person name="Hornburger P."/>
            <person name="Mueller R.-W."/>
            <person name="Bruemmer F."/>
            <person name="Labrenz M."/>
            <person name="Spormann A.M."/>
            <person name="Op den Camp H."/>
            <person name="Overmann J."/>
            <person name="Amann R."/>
            <person name="Jetten M.S.M."/>
            <person name="Mascher T."/>
            <person name="Medema M.H."/>
            <person name="Devos D.P."/>
            <person name="Kaster A.-K."/>
            <person name="Ovreas L."/>
            <person name="Rohde M."/>
            <person name="Galperin M.Y."/>
            <person name="Jogler C."/>
        </authorList>
    </citation>
    <scope>NUCLEOTIDE SEQUENCE [LARGE SCALE GENOMIC DNA]</scope>
    <source>
        <strain evidence="1 2">DSM 8797</strain>
    </source>
</reference>